<keyword evidence="7 9" id="KW-1133">Transmembrane helix</keyword>
<dbReference type="EMBL" id="CP009288">
    <property type="protein sequence ID" value="AIQ11489.1"/>
    <property type="molecule type" value="Genomic_DNA"/>
</dbReference>
<evidence type="ECO:0000313" key="12">
    <source>
        <dbReference type="Proteomes" id="UP000029409"/>
    </source>
</evidence>
<comment type="similarity">
    <text evidence="2">Belongs to the major facilitator superfamily.</text>
</comment>
<keyword evidence="5" id="KW-0997">Cell inner membrane</keyword>
<dbReference type="Pfam" id="PF07690">
    <property type="entry name" value="MFS_1"/>
    <property type="match status" value="1"/>
</dbReference>
<feature type="transmembrane region" description="Helical" evidence="9">
    <location>
        <begin position="160"/>
        <end position="178"/>
    </location>
</feature>
<dbReference type="InterPro" id="IPR011701">
    <property type="entry name" value="MFS"/>
</dbReference>
<feature type="transmembrane region" description="Helical" evidence="9">
    <location>
        <begin position="339"/>
        <end position="360"/>
    </location>
</feature>
<dbReference type="GO" id="GO:0005886">
    <property type="term" value="C:plasma membrane"/>
    <property type="evidence" value="ECO:0007669"/>
    <property type="project" value="UniProtKB-SubCell"/>
</dbReference>
<feature type="transmembrane region" description="Helical" evidence="9">
    <location>
        <begin position="12"/>
        <end position="30"/>
    </location>
</feature>
<keyword evidence="4" id="KW-1003">Cell membrane</keyword>
<protein>
    <submittedName>
        <fullName evidence="11">MFS transporter</fullName>
    </submittedName>
</protein>
<dbReference type="InterPro" id="IPR051788">
    <property type="entry name" value="MFS_Transporter"/>
</dbReference>
<keyword evidence="8 9" id="KW-0472">Membrane</keyword>
<feature type="transmembrane region" description="Helical" evidence="9">
    <location>
        <begin position="42"/>
        <end position="62"/>
    </location>
</feature>
<dbReference type="PANTHER" id="PTHR23514:SF3">
    <property type="entry name" value="BYPASS OF STOP CODON PROTEIN 6"/>
    <property type="match status" value="1"/>
</dbReference>
<evidence type="ECO:0000256" key="4">
    <source>
        <dbReference type="ARBA" id="ARBA00022475"/>
    </source>
</evidence>
<dbReference type="eggNOG" id="COG2271">
    <property type="taxonomic scope" value="Bacteria"/>
</dbReference>
<dbReference type="PANTHER" id="PTHR23514">
    <property type="entry name" value="BYPASS OF STOP CODON PROTEIN 6"/>
    <property type="match status" value="1"/>
</dbReference>
<dbReference type="Proteomes" id="UP000029409">
    <property type="component" value="Chromosome"/>
</dbReference>
<dbReference type="AlphaFoldDB" id="A0A089IR34"/>
<dbReference type="Gene3D" id="1.20.1250.20">
    <property type="entry name" value="MFS general substrate transporter like domains"/>
    <property type="match status" value="2"/>
</dbReference>
<evidence type="ECO:0000256" key="3">
    <source>
        <dbReference type="ARBA" id="ARBA00022448"/>
    </source>
</evidence>
<evidence type="ECO:0000256" key="9">
    <source>
        <dbReference type="SAM" id="Phobius"/>
    </source>
</evidence>
<dbReference type="KEGG" id="pdu:PDUR_05620"/>
<evidence type="ECO:0000256" key="7">
    <source>
        <dbReference type="ARBA" id="ARBA00022989"/>
    </source>
</evidence>
<feature type="transmembrane region" description="Helical" evidence="9">
    <location>
        <begin position="279"/>
        <end position="297"/>
    </location>
</feature>
<feature type="transmembrane region" description="Helical" evidence="9">
    <location>
        <begin position="133"/>
        <end position="154"/>
    </location>
</feature>
<dbReference type="InterPro" id="IPR005829">
    <property type="entry name" value="Sugar_transporter_CS"/>
</dbReference>
<evidence type="ECO:0000256" key="8">
    <source>
        <dbReference type="ARBA" id="ARBA00023136"/>
    </source>
</evidence>
<evidence type="ECO:0000259" key="10">
    <source>
        <dbReference type="PROSITE" id="PS50850"/>
    </source>
</evidence>
<dbReference type="GO" id="GO:0022857">
    <property type="term" value="F:transmembrane transporter activity"/>
    <property type="evidence" value="ECO:0007669"/>
    <property type="project" value="InterPro"/>
</dbReference>
<evidence type="ECO:0000256" key="2">
    <source>
        <dbReference type="ARBA" id="ARBA00008335"/>
    </source>
</evidence>
<feature type="transmembrane region" description="Helical" evidence="9">
    <location>
        <begin position="303"/>
        <end position="327"/>
    </location>
</feature>
<keyword evidence="12" id="KW-1185">Reference proteome</keyword>
<proteinExistence type="inferred from homology"/>
<dbReference type="SUPFAM" id="SSF103473">
    <property type="entry name" value="MFS general substrate transporter"/>
    <property type="match status" value="1"/>
</dbReference>
<evidence type="ECO:0000256" key="5">
    <source>
        <dbReference type="ARBA" id="ARBA00022519"/>
    </source>
</evidence>
<accession>A0A089IR34</accession>
<keyword evidence="6 9" id="KW-0812">Transmembrane</keyword>
<dbReference type="OrthoDB" id="7066727at2"/>
<dbReference type="RefSeq" id="WP_042205400.1">
    <property type="nucleotide sequence ID" value="NZ_CP009288.1"/>
</dbReference>
<feature type="transmembrane region" description="Helical" evidence="9">
    <location>
        <begin position="366"/>
        <end position="387"/>
    </location>
</feature>
<gene>
    <name evidence="11" type="ORF">PDUR_05620</name>
</gene>
<organism evidence="11 12">
    <name type="scientific">Paenibacillus durus</name>
    <name type="common">Paenibacillus azotofixans</name>
    <dbReference type="NCBI Taxonomy" id="44251"/>
    <lineage>
        <taxon>Bacteria</taxon>
        <taxon>Bacillati</taxon>
        <taxon>Bacillota</taxon>
        <taxon>Bacilli</taxon>
        <taxon>Bacillales</taxon>
        <taxon>Paenibacillaceae</taxon>
        <taxon>Paenibacillus</taxon>
    </lineage>
</organism>
<evidence type="ECO:0000256" key="1">
    <source>
        <dbReference type="ARBA" id="ARBA00004429"/>
    </source>
</evidence>
<evidence type="ECO:0000313" key="11">
    <source>
        <dbReference type="EMBL" id="AIQ11489.1"/>
    </source>
</evidence>
<comment type="subcellular location">
    <subcellularLocation>
        <location evidence="1">Cell inner membrane</location>
        <topology evidence="1">Multi-pass membrane protein</topology>
    </subcellularLocation>
</comment>
<feature type="domain" description="Major facilitator superfamily (MFS) profile" evidence="10">
    <location>
        <begin position="8"/>
        <end position="392"/>
    </location>
</feature>
<feature type="transmembrane region" description="Helical" evidence="9">
    <location>
        <begin position="254"/>
        <end position="272"/>
    </location>
</feature>
<dbReference type="CDD" id="cd17396">
    <property type="entry name" value="MFS_YdiM_like"/>
    <property type="match status" value="1"/>
</dbReference>
<reference evidence="11 12" key="1">
    <citation type="submission" date="2014-08" db="EMBL/GenBank/DDBJ databases">
        <title>Comparative genomics of the Paenibacillus odorifer group.</title>
        <authorList>
            <person name="den Bakker H.C."/>
            <person name="Tsai Y.-C."/>
            <person name="Martin N."/>
            <person name="Korlach J."/>
            <person name="Wiedmann M."/>
        </authorList>
    </citation>
    <scope>NUCLEOTIDE SEQUENCE [LARGE SCALE GENOMIC DNA]</scope>
    <source>
        <strain evidence="11 12">DSM 1735</strain>
    </source>
</reference>
<name>A0A089IR34_PAEDU</name>
<feature type="transmembrane region" description="Helical" evidence="9">
    <location>
        <begin position="210"/>
        <end position="234"/>
    </location>
</feature>
<dbReference type="FunFam" id="1.20.1250.20:FF:000135">
    <property type="entry name" value="MFS family transporter"/>
    <property type="match status" value="1"/>
</dbReference>
<dbReference type="STRING" id="44251.PDUR_05620"/>
<dbReference type="PROSITE" id="PS50850">
    <property type="entry name" value="MFS"/>
    <property type="match status" value="1"/>
</dbReference>
<sequence>MKNKYMPTAISLYINYFVHGMGAIIMAQNMDYLTKQLHTDTTGVAYVISALGIGRLLVLFVSGVLSDKFGRKPFVFTGMAIYALFFAGILIAPNVSVAFIFALLAGMANSILDSGTYPALMESFPETPGTANVIIKAFISAGQFALPLIISMLISNDLYYGYSFLLCIVIFIVNGLVLSRLKFPDHKVQAASAASSESSSDSKFRNKPNFWIEGICLILIGYTATATFYLISVWLPKYGEQVVQMSKTSSLQLISYYSIGSLLAVFVTSYLVKSLVRPVTFVLLYPFISFVALLVLWQVRTPLVCVISAFVIGFSAAGGVLQLALTTMSELFPSSKGKITGIVYTASSLATFSIPVITGILSKTSISNIILFDAIVTFVGVLLAIIVNMRYRRVINPVSAGVQA</sequence>
<dbReference type="PROSITE" id="PS00216">
    <property type="entry name" value="SUGAR_TRANSPORT_1"/>
    <property type="match status" value="1"/>
</dbReference>
<dbReference type="InterPro" id="IPR020846">
    <property type="entry name" value="MFS_dom"/>
</dbReference>
<dbReference type="InterPro" id="IPR036259">
    <property type="entry name" value="MFS_trans_sf"/>
</dbReference>
<keyword evidence="3" id="KW-0813">Transport</keyword>
<evidence type="ECO:0000256" key="6">
    <source>
        <dbReference type="ARBA" id="ARBA00022692"/>
    </source>
</evidence>